<protein>
    <submittedName>
        <fullName evidence="1">Uncharacterized protein</fullName>
    </submittedName>
</protein>
<accession>A0A0D2PD07</accession>
<keyword evidence="2" id="KW-1185">Reference proteome</keyword>
<organism evidence="1 2">
    <name type="scientific">Hypholoma sublateritium (strain FD-334 SS-4)</name>
    <dbReference type="NCBI Taxonomy" id="945553"/>
    <lineage>
        <taxon>Eukaryota</taxon>
        <taxon>Fungi</taxon>
        <taxon>Dikarya</taxon>
        <taxon>Basidiomycota</taxon>
        <taxon>Agaricomycotina</taxon>
        <taxon>Agaricomycetes</taxon>
        <taxon>Agaricomycetidae</taxon>
        <taxon>Agaricales</taxon>
        <taxon>Agaricineae</taxon>
        <taxon>Strophariaceae</taxon>
        <taxon>Hypholoma</taxon>
    </lineage>
</organism>
<sequence>MLQGKVDEWCAENDLGFVAGRTVDRSSNSQRQGWTADAPMYELDRAPVSTGGMCRSTGEVTPVPGADVGVGSEDHIQHPHLRTEPRISELSRPCARGIASCVRAPCAHFPASQLQIKAERRAAGRRTTVWEGILYVTIAYVGAYVRSPLRER</sequence>
<dbReference type="Proteomes" id="UP000054270">
    <property type="component" value="Unassembled WGS sequence"/>
</dbReference>
<gene>
    <name evidence="1" type="ORF">HYPSUDRAFT_33025</name>
</gene>
<evidence type="ECO:0000313" key="2">
    <source>
        <dbReference type="Proteomes" id="UP000054270"/>
    </source>
</evidence>
<proteinExistence type="predicted"/>
<dbReference type="EMBL" id="KN817520">
    <property type="protein sequence ID" value="KJA28689.1"/>
    <property type="molecule type" value="Genomic_DNA"/>
</dbReference>
<reference evidence="2" key="1">
    <citation type="submission" date="2014-04" db="EMBL/GenBank/DDBJ databases">
        <title>Evolutionary Origins and Diversification of the Mycorrhizal Mutualists.</title>
        <authorList>
            <consortium name="DOE Joint Genome Institute"/>
            <consortium name="Mycorrhizal Genomics Consortium"/>
            <person name="Kohler A."/>
            <person name="Kuo A."/>
            <person name="Nagy L.G."/>
            <person name="Floudas D."/>
            <person name="Copeland A."/>
            <person name="Barry K.W."/>
            <person name="Cichocki N."/>
            <person name="Veneault-Fourrey C."/>
            <person name="LaButti K."/>
            <person name="Lindquist E.A."/>
            <person name="Lipzen A."/>
            <person name="Lundell T."/>
            <person name="Morin E."/>
            <person name="Murat C."/>
            <person name="Riley R."/>
            <person name="Ohm R."/>
            <person name="Sun H."/>
            <person name="Tunlid A."/>
            <person name="Henrissat B."/>
            <person name="Grigoriev I.V."/>
            <person name="Hibbett D.S."/>
            <person name="Martin F."/>
        </authorList>
    </citation>
    <scope>NUCLEOTIDE SEQUENCE [LARGE SCALE GENOMIC DNA]</scope>
    <source>
        <strain evidence="2">FD-334 SS-4</strain>
    </source>
</reference>
<dbReference type="AlphaFoldDB" id="A0A0D2PD07"/>
<evidence type="ECO:0000313" key="1">
    <source>
        <dbReference type="EMBL" id="KJA28689.1"/>
    </source>
</evidence>
<name>A0A0D2PD07_HYPSF</name>